<dbReference type="Gene3D" id="3.40.50.10580">
    <property type="entry name" value="ATPase, V1 complex, subunit F"/>
    <property type="match status" value="1"/>
</dbReference>
<dbReference type="PANTHER" id="PTHR13861:SF2">
    <property type="entry name" value="V-TYPE PROTON ATPASE SUBUNIT F"/>
    <property type="match status" value="1"/>
</dbReference>
<dbReference type="InterPro" id="IPR036906">
    <property type="entry name" value="ATPase_V1_fsu_sf"/>
</dbReference>
<dbReference type="PANTHER" id="PTHR13861">
    <property type="entry name" value="VACUOLAR ATP SYNTHASE SUBUNIT F"/>
    <property type="match status" value="1"/>
</dbReference>
<protein>
    <submittedName>
        <fullName evidence="5">Uncharacterized protein</fullName>
    </submittedName>
</protein>
<dbReference type="InterPro" id="IPR008218">
    <property type="entry name" value="ATPase_V1-cplx_f_g_su"/>
</dbReference>
<keyword evidence="2" id="KW-0813">Transport</keyword>
<name>A0A7S3MLS7_9SPIT</name>
<dbReference type="Pfam" id="PF01990">
    <property type="entry name" value="ATP-synt_F"/>
    <property type="match status" value="1"/>
</dbReference>
<keyword evidence="3" id="KW-0375">Hydrogen ion transport</keyword>
<proteinExistence type="inferred from homology"/>
<gene>
    <name evidence="5" type="ORF">FEHR0123_LOCUS3886</name>
</gene>
<comment type="similarity">
    <text evidence="1">Belongs to the V-ATPase F subunit family.</text>
</comment>
<evidence type="ECO:0000313" key="5">
    <source>
        <dbReference type="EMBL" id="CAE0308974.1"/>
    </source>
</evidence>
<reference evidence="5" key="1">
    <citation type="submission" date="2021-01" db="EMBL/GenBank/DDBJ databases">
        <authorList>
            <person name="Corre E."/>
            <person name="Pelletier E."/>
            <person name="Niang G."/>
            <person name="Scheremetjew M."/>
            <person name="Finn R."/>
            <person name="Kale V."/>
            <person name="Holt S."/>
            <person name="Cochrane G."/>
            <person name="Meng A."/>
            <person name="Brown T."/>
            <person name="Cohen L."/>
        </authorList>
    </citation>
    <scope>NUCLEOTIDE SEQUENCE</scope>
    <source>
        <strain evidence="5">Fehren 1</strain>
    </source>
</reference>
<accession>A0A7S3MLS7</accession>
<sequence>MGQRKGGRQNFLIIERNTTDEDIDAALRGFLARPDIGIVLISQGAAERVRNVILEHEAIIPTILEIPGDDAPYDPEKDTIVVRAACVLWGGDTGREKLKHMNQAMKNGAAK</sequence>
<evidence type="ECO:0000256" key="2">
    <source>
        <dbReference type="ARBA" id="ARBA00022448"/>
    </source>
</evidence>
<dbReference type="GO" id="GO:0016020">
    <property type="term" value="C:membrane"/>
    <property type="evidence" value="ECO:0007669"/>
    <property type="project" value="TreeGrafter"/>
</dbReference>
<dbReference type="GO" id="GO:0046961">
    <property type="term" value="F:proton-transporting ATPase activity, rotational mechanism"/>
    <property type="evidence" value="ECO:0007669"/>
    <property type="project" value="InterPro"/>
</dbReference>
<organism evidence="5">
    <name type="scientific">Favella ehrenbergii</name>
    <dbReference type="NCBI Taxonomy" id="182087"/>
    <lineage>
        <taxon>Eukaryota</taxon>
        <taxon>Sar</taxon>
        <taxon>Alveolata</taxon>
        <taxon>Ciliophora</taxon>
        <taxon>Intramacronucleata</taxon>
        <taxon>Spirotrichea</taxon>
        <taxon>Choreotrichia</taxon>
        <taxon>Tintinnida</taxon>
        <taxon>Xystonellidae</taxon>
        <taxon>Favella</taxon>
    </lineage>
</organism>
<dbReference type="EMBL" id="HBIE01012835">
    <property type="protein sequence ID" value="CAE0308974.1"/>
    <property type="molecule type" value="Transcribed_RNA"/>
</dbReference>
<evidence type="ECO:0000256" key="4">
    <source>
        <dbReference type="ARBA" id="ARBA00023065"/>
    </source>
</evidence>
<dbReference type="SUPFAM" id="SSF159468">
    <property type="entry name" value="AtpF-like"/>
    <property type="match status" value="1"/>
</dbReference>
<keyword evidence="4" id="KW-0406">Ion transport</keyword>
<evidence type="ECO:0000256" key="1">
    <source>
        <dbReference type="ARBA" id="ARBA00010148"/>
    </source>
</evidence>
<evidence type="ECO:0000256" key="3">
    <source>
        <dbReference type="ARBA" id="ARBA00022781"/>
    </source>
</evidence>
<dbReference type="AlphaFoldDB" id="A0A7S3MLS7"/>